<feature type="domain" description="HNH" evidence="1">
    <location>
        <begin position="187"/>
        <end position="242"/>
    </location>
</feature>
<dbReference type="Pfam" id="PF01844">
    <property type="entry name" value="HNH"/>
    <property type="match status" value="1"/>
</dbReference>
<dbReference type="GO" id="GO:0004519">
    <property type="term" value="F:endonuclease activity"/>
    <property type="evidence" value="ECO:0007669"/>
    <property type="project" value="InterPro"/>
</dbReference>
<evidence type="ECO:0000313" key="2">
    <source>
        <dbReference type="EMBL" id="ALV40550.1"/>
    </source>
</evidence>
<evidence type="ECO:0000313" key="3">
    <source>
        <dbReference type="Proteomes" id="UP000065151"/>
    </source>
</evidence>
<reference evidence="2 3" key="1">
    <citation type="submission" date="2015-12" db="EMBL/GenBank/DDBJ databases">
        <authorList>
            <person name="Shamseldin A."/>
            <person name="Moawad H."/>
            <person name="Abd El-Rahim W.M."/>
            <person name="Sadowsky M.J."/>
        </authorList>
    </citation>
    <scope>NUCLEOTIDE SEQUENCE [LARGE SCALE GENOMIC DNA]</scope>
    <source>
        <strain evidence="2 3">Ar51</strain>
    </source>
</reference>
<dbReference type="KEGG" id="psul:AU252_04690"/>
<sequence length="285" mass="29960">MSDIILGWDPAGWNRWNYAAVTEQVAVTGLHLEPWSVGRSVAPGTGVWLLLLGAHGPGLIGHGVVLSGQPGHPDQAATSSGQPEFTVQVAFDALLPLGDHVPAAVLDAAVPGVVWDSAETEGMALESGDEAAVRALWATHGPAQGPDPTQPVPGTYPETAVVRVTANRYERDPEARRACIAHRGSSCAACGFSFELAYGELGKDFIDVHHVVPAAQLGGGYQLDPLTDLVPLCANCHAMAHHGVTTPRTQAELRQIMATAGYLRGTTVAPEEIEAQRVAREILGK</sequence>
<protein>
    <recommendedName>
        <fullName evidence="1">HNH domain-containing protein</fullName>
    </recommendedName>
</protein>
<dbReference type="STRING" id="121292.AU252_04690"/>
<evidence type="ECO:0000259" key="1">
    <source>
        <dbReference type="Pfam" id="PF01844"/>
    </source>
</evidence>
<dbReference type="CDD" id="cd00085">
    <property type="entry name" value="HNHc"/>
    <property type="match status" value="1"/>
</dbReference>
<dbReference type="AlphaFoldDB" id="A0A0U3GMW8"/>
<dbReference type="Proteomes" id="UP000065151">
    <property type="component" value="Chromosome"/>
</dbReference>
<dbReference type="InterPro" id="IPR003615">
    <property type="entry name" value="HNH_nuc"/>
</dbReference>
<dbReference type="EMBL" id="CP013747">
    <property type="protein sequence ID" value="ALV40550.1"/>
    <property type="molecule type" value="Genomic_DNA"/>
</dbReference>
<dbReference type="GO" id="GO:0003676">
    <property type="term" value="F:nucleic acid binding"/>
    <property type="evidence" value="ECO:0007669"/>
    <property type="project" value="InterPro"/>
</dbReference>
<organism evidence="2">
    <name type="scientific">Pseudarthrobacter sulfonivorans</name>
    <dbReference type="NCBI Taxonomy" id="121292"/>
    <lineage>
        <taxon>Bacteria</taxon>
        <taxon>Bacillati</taxon>
        <taxon>Actinomycetota</taxon>
        <taxon>Actinomycetes</taxon>
        <taxon>Micrococcales</taxon>
        <taxon>Micrococcaceae</taxon>
        <taxon>Pseudarthrobacter</taxon>
    </lineage>
</organism>
<dbReference type="RefSeq" id="WP_058929721.1">
    <property type="nucleotide sequence ID" value="NZ_CP013747.1"/>
</dbReference>
<dbReference type="GO" id="GO:0008270">
    <property type="term" value="F:zinc ion binding"/>
    <property type="evidence" value="ECO:0007669"/>
    <property type="project" value="InterPro"/>
</dbReference>
<gene>
    <name evidence="2" type="ORF">AU252_04690</name>
</gene>
<dbReference type="InterPro" id="IPR002711">
    <property type="entry name" value="HNH"/>
</dbReference>
<dbReference type="Gene3D" id="1.10.30.50">
    <property type="match status" value="1"/>
</dbReference>
<name>A0A0U3GMW8_9MICC</name>
<proteinExistence type="predicted"/>
<accession>A0A0U3GMW8</accession>